<protein>
    <submittedName>
        <fullName evidence="2">Putative secreted protein</fullName>
    </submittedName>
</protein>
<dbReference type="AlphaFoldDB" id="A0A6B0TSA7"/>
<sequence>MARLVFFFFIILVIIMCCCAKYYPGDTQTNLVAVNMQNLQDSAETRVTTRDLNLLASKHVEVLLHDHVWGS</sequence>
<keyword evidence="1" id="KW-0732">Signal</keyword>
<feature type="signal peptide" evidence="1">
    <location>
        <begin position="1"/>
        <end position="20"/>
    </location>
</feature>
<organism evidence="2">
    <name type="scientific">Ixodes ricinus</name>
    <name type="common">Common tick</name>
    <name type="synonym">Acarus ricinus</name>
    <dbReference type="NCBI Taxonomy" id="34613"/>
    <lineage>
        <taxon>Eukaryota</taxon>
        <taxon>Metazoa</taxon>
        <taxon>Ecdysozoa</taxon>
        <taxon>Arthropoda</taxon>
        <taxon>Chelicerata</taxon>
        <taxon>Arachnida</taxon>
        <taxon>Acari</taxon>
        <taxon>Parasitiformes</taxon>
        <taxon>Ixodida</taxon>
        <taxon>Ixodoidea</taxon>
        <taxon>Ixodidae</taxon>
        <taxon>Ixodinae</taxon>
        <taxon>Ixodes</taxon>
    </lineage>
</organism>
<evidence type="ECO:0000256" key="1">
    <source>
        <dbReference type="SAM" id="SignalP"/>
    </source>
</evidence>
<dbReference type="EMBL" id="GIFC01000689">
    <property type="protein sequence ID" value="MXU82772.1"/>
    <property type="molecule type" value="Transcribed_RNA"/>
</dbReference>
<feature type="chain" id="PRO_5025342173" evidence="1">
    <location>
        <begin position="21"/>
        <end position="71"/>
    </location>
</feature>
<reference evidence="2" key="1">
    <citation type="submission" date="2019-12" db="EMBL/GenBank/DDBJ databases">
        <title>An insight into the sialome of adult female Ixodes ricinus ticks feeding for 6 days.</title>
        <authorList>
            <person name="Perner J."/>
            <person name="Ribeiro J.M.C."/>
        </authorList>
    </citation>
    <scope>NUCLEOTIDE SEQUENCE</scope>
    <source>
        <strain evidence="2">Semi-engorged</strain>
        <tissue evidence="2">Salivary glands</tissue>
    </source>
</reference>
<evidence type="ECO:0000313" key="2">
    <source>
        <dbReference type="EMBL" id="MXU82772.1"/>
    </source>
</evidence>
<proteinExistence type="predicted"/>
<accession>A0A6B0TSA7</accession>
<name>A0A6B0TSA7_IXORI</name>